<dbReference type="InterPro" id="IPR002327">
    <property type="entry name" value="Cyt_c_1A/1B"/>
</dbReference>
<keyword evidence="14" id="KW-1185">Reference proteome</keyword>
<keyword evidence="3" id="KW-1003">Cell membrane</keyword>
<dbReference type="GO" id="GO:0009055">
    <property type="term" value="F:electron transfer activity"/>
    <property type="evidence" value="ECO:0007669"/>
    <property type="project" value="InterPro"/>
</dbReference>
<name>A0A058ZJ44_9RHOB</name>
<evidence type="ECO:0000256" key="6">
    <source>
        <dbReference type="ARBA" id="ARBA00022723"/>
    </source>
</evidence>
<keyword evidence="5" id="KW-0812">Transmembrane</keyword>
<dbReference type="GO" id="GO:0005886">
    <property type="term" value="C:plasma membrane"/>
    <property type="evidence" value="ECO:0007669"/>
    <property type="project" value="UniProtKB-SubCell"/>
</dbReference>
<dbReference type="AlphaFoldDB" id="A0A058ZJ44"/>
<keyword evidence="8" id="KW-1133">Transmembrane helix</keyword>
<evidence type="ECO:0000256" key="10">
    <source>
        <dbReference type="ARBA" id="ARBA00023136"/>
    </source>
</evidence>
<dbReference type="eggNOG" id="COG3474">
    <property type="taxonomic scope" value="Bacteria"/>
</dbReference>
<dbReference type="Proteomes" id="UP000024836">
    <property type="component" value="Unassembled WGS sequence"/>
</dbReference>
<reference evidence="13 14" key="1">
    <citation type="submission" date="2013-04" db="EMBL/GenBank/DDBJ databases">
        <title>Shimia sp. 22II-S11-Z10 Genome Sequencing.</title>
        <authorList>
            <person name="Lai Q."/>
            <person name="Li G."/>
            <person name="Shao Z."/>
        </authorList>
    </citation>
    <scope>NUCLEOTIDE SEQUENCE [LARGE SCALE GENOMIC DNA]</scope>
    <source>
        <strain evidence="14">22II-S11-Z10</strain>
    </source>
</reference>
<dbReference type="GO" id="GO:0046872">
    <property type="term" value="F:metal ion binding"/>
    <property type="evidence" value="ECO:0007669"/>
    <property type="project" value="UniProtKB-KW"/>
</dbReference>
<keyword evidence="7" id="KW-0249">Electron transport</keyword>
<dbReference type="FunFam" id="1.10.760.10:FF:000026">
    <property type="entry name" value="Cytochrome C, membrane-bound"/>
    <property type="match status" value="1"/>
</dbReference>
<dbReference type="SUPFAM" id="SSF46626">
    <property type="entry name" value="Cytochrome c"/>
    <property type="match status" value="1"/>
</dbReference>
<accession>A0A058ZJ44</accession>
<dbReference type="Pfam" id="PF00034">
    <property type="entry name" value="Cytochrom_C"/>
    <property type="match status" value="1"/>
</dbReference>
<dbReference type="OrthoDB" id="9805828at2"/>
<evidence type="ECO:0000313" key="14">
    <source>
        <dbReference type="Proteomes" id="UP000024836"/>
    </source>
</evidence>
<protein>
    <submittedName>
        <fullName evidence="13">Cytochrome c, class I</fullName>
    </submittedName>
</protein>
<evidence type="ECO:0000256" key="5">
    <source>
        <dbReference type="ARBA" id="ARBA00022692"/>
    </source>
</evidence>
<evidence type="ECO:0000256" key="2">
    <source>
        <dbReference type="ARBA" id="ARBA00022448"/>
    </source>
</evidence>
<dbReference type="STRING" id="1461693.ATO10_13514"/>
<evidence type="ECO:0000259" key="12">
    <source>
        <dbReference type="PROSITE" id="PS51007"/>
    </source>
</evidence>
<proteinExistence type="predicted"/>
<evidence type="ECO:0000256" key="1">
    <source>
        <dbReference type="ARBA" id="ARBA00004162"/>
    </source>
</evidence>
<dbReference type="PRINTS" id="PR00604">
    <property type="entry name" value="CYTCHRMECIAB"/>
</dbReference>
<evidence type="ECO:0000256" key="4">
    <source>
        <dbReference type="ARBA" id="ARBA00022617"/>
    </source>
</evidence>
<comment type="caution">
    <text evidence="13">The sequence shown here is derived from an EMBL/GenBank/DDBJ whole genome shotgun (WGS) entry which is preliminary data.</text>
</comment>
<evidence type="ECO:0000256" key="7">
    <source>
        <dbReference type="ARBA" id="ARBA00022982"/>
    </source>
</evidence>
<comment type="subcellular location">
    <subcellularLocation>
        <location evidence="1">Cell membrane</location>
        <topology evidence="1">Single-pass membrane protein</topology>
    </subcellularLocation>
</comment>
<dbReference type="PATRIC" id="fig|1461693.3.peg.2738"/>
<keyword evidence="4 11" id="KW-0349">Heme</keyword>
<evidence type="ECO:0000313" key="13">
    <source>
        <dbReference type="EMBL" id="KCV81202.1"/>
    </source>
</evidence>
<keyword evidence="10" id="KW-0472">Membrane</keyword>
<gene>
    <name evidence="13" type="ORF">ATO10_13514</name>
</gene>
<dbReference type="InterPro" id="IPR036909">
    <property type="entry name" value="Cyt_c-like_dom_sf"/>
</dbReference>
<dbReference type="InterPro" id="IPR009056">
    <property type="entry name" value="Cyt_c-like_dom"/>
</dbReference>
<dbReference type="EMBL" id="AQQY01000010">
    <property type="protein sequence ID" value="KCV81202.1"/>
    <property type="molecule type" value="Genomic_DNA"/>
</dbReference>
<feature type="domain" description="Cytochrome c" evidence="12">
    <location>
        <begin position="76"/>
        <end position="174"/>
    </location>
</feature>
<dbReference type="GO" id="GO:0020037">
    <property type="term" value="F:heme binding"/>
    <property type="evidence" value="ECO:0007669"/>
    <property type="project" value="InterPro"/>
</dbReference>
<evidence type="ECO:0000256" key="3">
    <source>
        <dbReference type="ARBA" id="ARBA00022475"/>
    </source>
</evidence>
<organism evidence="13 14">
    <name type="scientific">Actibacterium atlanticum</name>
    <dbReference type="NCBI Taxonomy" id="1461693"/>
    <lineage>
        <taxon>Bacteria</taxon>
        <taxon>Pseudomonadati</taxon>
        <taxon>Pseudomonadota</taxon>
        <taxon>Alphaproteobacteria</taxon>
        <taxon>Rhodobacterales</taxon>
        <taxon>Roseobacteraceae</taxon>
        <taxon>Actibacterium</taxon>
    </lineage>
</organism>
<dbReference type="PANTHER" id="PTHR11961">
    <property type="entry name" value="CYTOCHROME C"/>
    <property type="match status" value="1"/>
</dbReference>
<evidence type="ECO:0000256" key="11">
    <source>
        <dbReference type="PROSITE-ProRule" id="PRU00433"/>
    </source>
</evidence>
<evidence type="ECO:0000256" key="9">
    <source>
        <dbReference type="ARBA" id="ARBA00023004"/>
    </source>
</evidence>
<keyword evidence="9 11" id="KW-0408">Iron</keyword>
<dbReference type="RefSeq" id="WP_035252476.1">
    <property type="nucleotide sequence ID" value="NZ_AQQY01000010.1"/>
</dbReference>
<dbReference type="Gene3D" id="1.10.760.10">
    <property type="entry name" value="Cytochrome c-like domain"/>
    <property type="match status" value="1"/>
</dbReference>
<keyword evidence="2" id="KW-0813">Transport</keyword>
<dbReference type="PROSITE" id="PS51007">
    <property type="entry name" value="CYTC"/>
    <property type="match status" value="1"/>
</dbReference>
<sequence>MFDTMTITKVIGAVCGSLLIFLLGSWAAESLYHTGGGHGHGDDHQQAYVIDTGADEAEEAAEEEVQVPFAEYLAAADAASGEKVFKKCKACHKVDGNNGTGPYLNGVVGRAAGSADGFGYSGALVAVVDNWTPEHLNGFLENPKGYAPGNKMSFKGLNKVEDRANLVAYLQSLGG</sequence>
<keyword evidence="6 11" id="KW-0479">Metal-binding</keyword>
<evidence type="ECO:0000256" key="8">
    <source>
        <dbReference type="ARBA" id="ARBA00022989"/>
    </source>
</evidence>